<dbReference type="SMART" id="SM00239">
    <property type="entry name" value="C2"/>
    <property type="match status" value="1"/>
</dbReference>
<evidence type="ECO:0000313" key="3">
    <source>
        <dbReference type="EMBL" id="GBG28149.1"/>
    </source>
</evidence>
<comment type="caution">
    <text evidence="3">The sequence shown here is derived from an EMBL/GenBank/DDBJ whole genome shotgun (WGS) entry which is preliminary data.</text>
</comment>
<dbReference type="GO" id="GO:1904491">
    <property type="term" value="P:protein localization to ciliary transition zone"/>
    <property type="evidence" value="ECO:0007669"/>
    <property type="project" value="TreeGrafter"/>
</dbReference>
<organism evidence="3 4">
    <name type="scientific">Hondaea fermentalgiana</name>
    <dbReference type="NCBI Taxonomy" id="2315210"/>
    <lineage>
        <taxon>Eukaryota</taxon>
        <taxon>Sar</taxon>
        <taxon>Stramenopiles</taxon>
        <taxon>Bigyra</taxon>
        <taxon>Labyrinthulomycetes</taxon>
        <taxon>Thraustochytrida</taxon>
        <taxon>Thraustochytriidae</taxon>
        <taxon>Hondaea</taxon>
    </lineage>
</organism>
<dbReference type="InterPro" id="IPR028928">
    <property type="entry name" value="CC2D2AN-C2"/>
</dbReference>
<evidence type="ECO:0000313" key="4">
    <source>
        <dbReference type="Proteomes" id="UP000241890"/>
    </source>
</evidence>
<feature type="region of interest" description="Disordered" evidence="1">
    <location>
        <begin position="1002"/>
        <end position="1066"/>
    </location>
</feature>
<feature type="compositionally biased region" description="Basic residues" evidence="1">
    <location>
        <begin position="456"/>
        <end position="478"/>
    </location>
</feature>
<evidence type="ECO:0000256" key="1">
    <source>
        <dbReference type="SAM" id="MobiDB-lite"/>
    </source>
</evidence>
<dbReference type="GO" id="GO:0035869">
    <property type="term" value="C:ciliary transition zone"/>
    <property type="evidence" value="ECO:0007669"/>
    <property type="project" value="TreeGrafter"/>
</dbReference>
<dbReference type="PANTHER" id="PTHR20837">
    <property type="entry name" value="CENTROSOMAL PROTEIN-RELATED"/>
    <property type="match status" value="1"/>
</dbReference>
<feature type="region of interest" description="Disordered" evidence="1">
    <location>
        <begin position="440"/>
        <end position="511"/>
    </location>
</feature>
<name>A0A2R5GCV3_9STRA</name>
<accession>A0A2R5GCV3</accession>
<dbReference type="OrthoDB" id="2162143at2759"/>
<dbReference type="InterPro" id="IPR056290">
    <property type="entry name" value="CEPT76/DRC7_peptidase-like_dom"/>
</dbReference>
<protein>
    <submittedName>
        <fullName evidence="3">Coiled-coil and C2 domain-containing protein 2A</fullName>
    </submittedName>
</protein>
<feature type="region of interest" description="Disordered" evidence="1">
    <location>
        <begin position="695"/>
        <end position="723"/>
    </location>
</feature>
<feature type="domain" description="C2" evidence="2">
    <location>
        <begin position="986"/>
        <end position="1173"/>
    </location>
</feature>
<dbReference type="Proteomes" id="UP000241890">
    <property type="component" value="Unassembled WGS sequence"/>
</dbReference>
<keyword evidence="4" id="KW-1185">Reference proteome</keyword>
<sequence length="1634" mass="182031">MTAAERLAALREKKKQLVAASSPTGRLDGTAMGAASSERGTKGHGEGASDGSDDEGESSEESDLDEGGNPIFDEESKVKPIEEGYDPRGIVFRRLDIARPDVGSMIPPAASLTRVSSASKDDEDNDGENNGINAIDDDTMPLLDDDEDDAFAGLLQDEGFFMPEVPQGVPRRNVARLEDRLLREMESEMLRLRGPRHHREHGPDQSTAEHWFTPGGSLNVEEDPSNANITQPVDADPILADKDTLERCATKLVPPSANVCTSASASGVTFAGLDIAVHSIAFDDHPLFVEEDVTATKLRGLYRRYQQKVQENLLEYLTSHLGALLEYESQLRENASRNADALLAVRRQILDMFSRRLSEELELRELTKETYEQWLQLKSIRQHQGFTSTNLKLVVMHQDPAHTPKQVDHLRKQVAALVDSEFDGKLEGVALQKAKDLLQRHKLSRPEKPTAEFRGSRKHARKSKKIKKKKAAQKRRSSSRNSDNLERDSTDSDEQEDSDEDESYGDDRGRLDSSNVVLRLNFDGSYDKDEDVPAAELKRRRAIRLAKVHIAVYVNDACVAQTADASLCFPGFLATWNRVFCLKLQQRPSRLRLDVCASGHLFAYAKTLASVFLPIPASQYSSNVLAHGVGAEDDWHEFTARKPIRKWLWEKPSGVAKSKTLRELYAEQLHMDHVEVGPALGDRFTAGQVRATITWNTREADEDASGTGAGARGSSPEQDAGVGTLVGLPEWTQTRGESRGRLLGSHAGELAGGNLAGGGGGVSADATEFDDAVPDFANEVDFQKLIAELKGLDPNDPRNASVLRLFDIIKWSSKRRVLFRSEALLRDALFPTANADKFVESRRVALMRLRKDKPHLFHHPIPVSEEEIRGDETLQTLLLPAEAQLELDQDDAYAASSRSSSEVLRIQRMQKARVNDFLQRVRSLQSSNVNAQRRRDIPVGSVVKEGPLPQFSVNMDMFRALFEPRRRLRPAPRIRKPASLSVEKASIFVQVVRAQNVPVRRRVTNGVYPSSPGRSPRRSPRQSPTRRSPRGGDGQGDDGTRFGSSRMESEMDGGDEEEDLEGPASGSERVMSFVQVKFQGNSRRSSAQEGPSPTWNESIFLPFIPPRKDFSPANLQSISDHVHFNVFDEVIVETQGEDYRNEDAMFQRRERRFLGSFSIPFSTIYMNGRIEGMFRVETPAVNLGYVQRSRGAAGYRVDALDGAEIDEGARGPSSNQNLGDLAARAQDEASNATYVYLMATLDPVLATAKDENSTAPGSGENPKVARYAKQWVSQVKRKASRPLEMNTQVFGVGIDGDAIFAPRFIAPQVPPAGRDGSELQSVPALVRFVSLIPFLEDWQAFVEGGNDVWSTSQQFLDISAGDWEEHAILLCNYLAWLFSDRPSVEPYIIMGYGIPEGATVYVLLADSSSATRLLFNASTGRCYAVSDANCPLRDVGLVINERNIWANVQEHGAPWQIKWNFENAKDWVPFWTSRVPRIEMASVQTEVLTYERLDRRFVSYLEGEISEQIQKSMRRWRAKRGTTRFNKIVGRKLRALLESLEEHKLEGFAGGMSALVQEHLEGLRETMSNNSIFGFPLNMTFTEMDAILRAVRNSDIHNTTLDNTTFALAVLVVPYTNKVFSVWIYLATIVSTRF</sequence>
<feature type="compositionally biased region" description="Acidic residues" evidence="1">
    <location>
        <begin position="1050"/>
        <end position="1061"/>
    </location>
</feature>
<dbReference type="PANTHER" id="PTHR20837:SF0">
    <property type="entry name" value="COILED-COIL AND C2 DOMAIN-CONTAINING PROTEIN 2A"/>
    <property type="match status" value="1"/>
</dbReference>
<dbReference type="InterPro" id="IPR056288">
    <property type="entry name" value="CEP76_C"/>
</dbReference>
<dbReference type="InterPro" id="IPR035892">
    <property type="entry name" value="C2_domain_sf"/>
</dbReference>
<feature type="compositionally biased region" description="Basic and acidic residues" evidence="1">
    <location>
        <begin position="440"/>
        <end position="455"/>
    </location>
</feature>
<dbReference type="Gene3D" id="2.60.40.150">
    <property type="entry name" value="C2 domain"/>
    <property type="match status" value="1"/>
</dbReference>
<dbReference type="GO" id="GO:1905515">
    <property type="term" value="P:non-motile cilium assembly"/>
    <property type="evidence" value="ECO:0007669"/>
    <property type="project" value="TreeGrafter"/>
</dbReference>
<proteinExistence type="predicted"/>
<dbReference type="InterPro" id="IPR000008">
    <property type="entry name" value="C2_dom"/>
</dbReference>
<dbReference type="EMBL" id="BEYU01000040">
    <property type="protein sequence ID" value="GBG28149.1"/>
    <property type="molecule type" value="Genomic_DNA"/>
</dbReference>
<dbReference type="InParanoid" id="A0A2R5GCV3"/>
<feature type="region of interest" description="Disordered" evidence="1">
    <location>
        <begin position="102"/>
        <end position="141"/>
    </location>
</feature>
<feature type="compositionally biased region" description="Acidic residues" evidence="1">
    <location>
        <begin position="51"/>
        <end position="66"/>
    </location>
</feature>
<dbReference type="InterPro" id="IPR052434">
    <property type="entry name" value="Tectonic-like_complex_comp"/>
</dbReference>
<reference evidence="3 4" key="1">
    <citation type="submission" date="2017-12" db="EMBL/GenBank/DDBJ databases">
        <title>Sequencing, de novo assembly and annotation of complete genome of a new Thraustochytrid species, strain FCC1311.</title>
        <authorList>
            <person name="Sedici K."/>
            <person name="Godart F."/>
            <person name="Aiese Cigliano R."/>
            <person name="Sanseverino W."/>
            <person name="Barakat M."/>
            <person name="Ortet P."/>
            <person name="Marechal E."/>
            <person name="Cagnac O."/>
            <person name="Amato A."/>
        </authorList>
    </citation>
    <scope>NUCLEOTIDE SEQUENCE [LARGE SCALE GENOMIC DNA]</scope>
</reference>
<feature type="compositionally biased region" description="Acidic residues" evidence="1">
    <location>
        <begin position="491"/>
        <end position="504"/>
    </location>
</feature>
<gene>
    <name evidence="3" type="ORF">FCC1311_043722</name>
</gene>
<dbReference type="Pfam" id="PF15625">
    <property type="entry name" value="CC2D2AN-C2"/>
    <property type="match status" value="1"/>
</dbReference>
<dbReference type="Pfam" id="PF24656">
    <property type="entry name" value="CEPT76_peptidase"/>
    <property type="match status" value="1"/>
</dbReference>
<evidence type="ECO:0000259" key="2">
    <source>
        <dbReference type="SMART" id="SM00239"/>
    </source>
</evidence>
<feature type="compositionally biased region" description="Basic and acidic residues" evidence="1">
    <location>
        <begin position="74"/>
        <end position="85"/>
    </location>
</feature>
<dbReference type="Pfam" id="PF24652">
    <property type="entry name" value="CEP76_C"/>
    <property type="match status" value="1"/>
</dbReference>
<feature type="region of interest" description="Disordered" evidence="1">
    <location>
        <begin position="1"/>
        <end position="85"/>
    </location>
</feature>